<dbReference type="STRING" id="3818.A0A445APE9"/>
<gene>
    <name evidence="2" type="ORF">Ahy_B01g052368</name>
</gene>
<dbReference type="PANTHER" id="PTHR34682">
    <property type="entry name" value="AT HOOK MOTIF-CONTAINING PROTEIN"/>
    <property type="match status" value="1"/>
</dbReference>
<feature type="compositionally biased region" description="Basic and acidic residues" evidence="1">
    <location>
        <begin position="9"/>
        <end position="18"/>
    </location>
</feature>
<keyword evidence="3" id="KW-1185">Reference proteome</keyword>
<evidence type="ECO:0000256" key="1">
    <source>
        <dbReference type="SAM" id="MobiDB-lite"/>
    </source>
</evidence>
<feature type="region of interest" description="Disordered" evidence="1">
    <location>
        <begin position="371"/>
        <end position="471"/>
    </location>
</feature>
<feature type="compositionally biased region" description="Basic residues" evidence="1">
    <location>
        <begin position="71"/>
        <end position="80"/>
    </location>
</feature>
<sequence length="471" mass="50929">MTSFAKNVFESDSKRECGIAKIPPLATQSPFPLPPLNWNGKEALPWSYRDNNMDQQNQNNTPDGSGDVPLKRKRGRPRKYPRPDLEDGSYISHSYSKKLNSVSGEPAVVHPGFQGANVNQHFQRNQENDAMIGQAVSGVIEAVFDAGYLLSVRVGDSDTTLRGLVFKPGRYVPISSENDVAPGVPMIRRDEVPIPSGTAQFQNPLPKERNEQHANINRNEIHAMNGSPSLPLVPRTAAGSSNSVVTLGNNAPTVAGQTAPQIPGGNIVPALLQPTNFSNGLPVSTPPSQFMAQVSVGSGSSVAKEIPAPDGNRALISQTSQNILSSSMQCEVVPHHQSSNLPNEELKSMRVPNAPFEQLVTEVVKRIEAPSDVMDVDTDNSKPGDKTQLKESSCRQEEKVNDMDQPVLIKPLQAVQSHPQENSTSAPQPSDFTKTGKMTELLQDNKPENQASKAADLGSGYQLDDIRNLGT</sequence>
<evidence type="ECO:0000313" key="2">
    <source>
        <dbReference type="EMBL" id="RYR28250.1"/>
    </source>
</evidence>
<accession>A0A445APE9</accession>
<reference evidence="2 3" key="1">
    <citation type="submission" date="2019-01" db="EMBL/GenBank/DDBJ databases">
        <title>Sequencing of cultivated peanut Arachis hypogaea provides insights into genome evolution and oil improvement.</title>
        <authorList>
            <person name="Chen X."/>
        </authorList>
    </citation>
    <scope>NUCLEOTIDE SEQUENCE [LARGE SCALE GENOMIC DNA]</scope>
    <source>
        <strain evidence="3">cv. Fuhuasheng</strain>
        <tissue evidence="2">Leaves</tissue>
    </source>
</reference>
<dbReference type="AlphaFoldDB" id="A0A445APE9"/>
<dbReference type="PANTHER" id="PTHR34682:SF1">
    <property type="entry name" value="PROTEIN METABOLIC NETWORK MODULATOR 1"/>
    <property type="match status" value="1"/>
</dbReference>
<dbReference type="EMBL" id="SDMP01000011">
    <property type="protein sequence ID" value="RYR28250.1"/>
    <property type="molecule type" value="Genomic_DNA"/>
</dbReference>
<feature type="compositionally biased region" description="Basic and acidic residues" evidence="1">
    <location>
        <begin position="379"/>
        <end position="402"/>
    </location>
</feature>
<proteinExistence type="predicted"/>
<dbReference type="Proteomes" id="UP000289738">
    <property type="component" value="Chromosome B01"/>
</dbReference>
<evidence type="ECO:0000313" key="3">
    <source>
        <dbReference type="Proteomes" id="UP000289738"/>
    </source>
</evidence>
<feature type="region of interest" description="Disordered" evidence="1">
    <location>
        <begin position="1"/>
        <end position="91"/>
    </location>
</feature>
<evidence type="ECO:0008006" key="4">
    <source>
        <dbReference type="Google" id="ProtNLM"/>
    </source>
</evidence>
<organism evidence="2 3">
    <name type="scientific">Arachis hypogaea</name>
    <name type="common">Peanut</name>
    <dbReference type="NCBI Taxonomy" id="3818"/>
    <lineage>
        <taxon>Eukaryota</taxon>
        <taxon>Viridiplantae</taxon>
        <taxon>Streptophyta</taxon>
        <taxon>Embryophyta</taxon>
        <taxon>Tracheophyta</taxon>
        <taxon>Spermatophyta</taxon>
        <taxon>Magnoliopsida</taxon>
        <taxon>eudicotyledons</taxon>
        <taxon>Gunneridae</taxon>
        <taxon>Pentapetalae</taxon>
        <taxon>rosids</taxon>
        <taxon>fabids</taxon>
        <taxon>Fabales</taxon>
        <taxon>Fabaceae</taxon>
        <taxon>Papilionoideae</taxon>
        <taxon>50 kb inversion clade</taxon>
        <taxon>dalbergioids sensu lato</taxon>
        <taxon>Dalbergieae</taxon>
        <taxon>Pterocarpus clade</taxon>
        <taxon>Arachis</taxon>
    </lineage>
</organism>
<feature type="compositionally biased region" description="Polar residues" evidence="1">
    <location>
        <begin position="414"/>
        <end position="433"/>
    </location>
</feature>
<comment type="caution">
    <text evidence="2">The sequence shown here is derived from an EMBL/GenBank/DDBJ whole genome shotgun (WGS) entry which is preliminary data.</text>
</comment>
<dbReference type="InterPro" id="IPR045881">
    <property type="entry name" value="MNM1-like"/>
</dbReference>
<name>A0A445APE9_ARAHY</name>
<protein>
    <recommendedName>
        <fullName evidence="4">AT hook motif-containing protein</fullName>
    </recommendedName>
</protein>